<dbReference type="Proteomes" id="UP000297245">
    <property type="component" value="Unassembled WGS sequence"/>
</dbReference>
<evidence type="ECO:0000313" key="3">
    <source>
        <dbReference type="Proteomes" id="UP000297245"/>
    </source>
</evidence>
<sequence>MSDNKLKLPTLSRDSSQDNNTASQETGTPEPARLDNIAVYSFCPLTDAQLAEVVEECEKDGYRDENGGNKDFIAVAPKPHFLEPEAEVEKVIAYHRELEHERPGYYDPYNFIVAKSPEWKKEGVMLVVLDEGSLKSVPDDGVAYERGWDSWMFTAKSSGLSILNLQIANMDWTDITTWEDVQPEGQETDQRSGQNWYQMQGEY</sequence>
<evidence type="ECO:0000256" key="1">
    <source>
        <dbReference type="SAM" id="MobiDB-lite"/>
    </source>
</evidence>
<evidence type="ECO:0000313" key="2">
    <source>
        <dbReference type="EMBL" id="THV01258.1"/>
    </source>
</evidence>
<gene>
    <name evidence="2" type="ORF">K435DRAFT_776099</name>
</gene>
<dbReference type="AlphaFoldDB" id="A0A4S8MF48"/>
<accession>A0A4S8MF48</accession>
<name>A0A4S8MF48_DENBC</name>
<keyword evidence="3" id="KW-1185">Reference proteome</keyword>
<feature type="compositionally biased region" description="Polar residues" evidence="1">
    <location>
        <begin position="191"/>
        <end position="203"/>
    </location>
</feature>
<dbReference type="EMBL" id="ML179092">
    <property type="protein sequence ID" value="THV01258.1"/>
    <property type="molecule type" value="Genomic_DNA"/>
</dbReference>
<proteinExistence type="predicted"/>
<feature type="region of interest" description="Disordered" evidence="1">
    <location>
        <begin position="183"/>
        <end position="203"/>
    </location>
</feature>
<organism evidence="2 3">
    <name type="scientific">Dendrothele bispora (strain CBS 962.96)</name>
    <dbReference type="NCBI Taxonomy" id="1314807"/>
    <lineage>
        <taxon>Eukaryota</taxon>
        <taxon>Fungi</taxon>
        <taxon>Dikarya</taxon>
        <taxon>Basidiomycota</taxon>
        <taxon>Agaricomycotina</taxon>
        <taxon>Agaricomycetes</taxon>
        <taxon>Agaricomycetidae</taxon>
        <taxon>Agaricales</taxon>
        <taxon>Agaricales incertae sedis</taxon>
        <taxon>Dendrothele</taxon>
    </lineage>
</organism>
<protein>
    <submittedName>
        <fullName evidence="2">Uncharacterized protein</fullName>
    </submittedName>
</protein>
<feature type="compositionally biased region" description="Polar residues" evidence="1">
    <location>
        <begin position="12"/>
        <end position="27"/>
    </location>
</feature>
<feature type="region of interest" description="Disordered" evidence="1">
    <location>
        <begin position="1"/>
        <end position="33"/>
    </location>
</feature>
<reference evidence="2 3" key="1">
    <citation type="journal article" date="2019" name="Nat. Ecol. Evol.">
        <title>Megaphylogeny resolves global patterns of mushroom evolution.</title>
        <authorList>
            <person name="Varga T."/>
            <person name="Krizsan K."/>
            <person name="Foldi C."/>
            <person name="Dima B."/>
            <person name="Sanchez-Garcia M."/>
            <person name="Sanchez-Ramirez S."/>
            <person name="Szollosi G.J."/>
            <person name="Szarkandi J.G."/>
            <person name="Papp V."/>
            <person name="Albert L."/>
            <person name="Andreopoulos W."/>
            <person name="Angelini C."/>
            <person name="Antonin V."/>
            <person name="Barry K.W."/>
            <person name="Bougher N.L."/>
            <person name="Buchanan P."/>
            <person name="Buyck B."/>
            <person name="Bense V."/>
            <person name="Catcheside P."/>
            <person name="Chovatia M."/>
            <person name="Cooper J."/>
            <person name="Damon W."/>
            <person name="Desjardin D."/>
            <person name="Finy P."/>
            <person name="Geml J."/>
            <person name="Haridas S."/>
            <person name="Hughes K."/>
            <person name="Justo A."/>
            <person name="Karasinski D."/>
            <person name="Kautmanova I."/>
            <person name="Kiss B."/>
            <person name="Kocsube S."/>
            <person name="Kotiranta H."/>
            <person name="LaButti K.M."/>
            <person name="Lechner B.E."/>
            <person name="Liimatainen K."/>
            <person name="Lipzen A."/>
            <person name="Lukacs Z."/>
            <person name="Mihaltcheva S."/>
            <person name="Morgado L.N."/>
            <person name="Niskanen T."/>
            <person name="Noordeloos M.E."/>
            <person name="Ohm R.A."/>
            <person name="Ortiz-Santana B."/>
            <person name="Ovrebo C."/>
            <person name="Racz N."/>
            <person name="Riley R."/>
            <person name="Savchenko A."/>
            <person name="Shiryaev A."/>
            <person name="Soop K."/>
            <person name="Spirin V."/>
            <person name="Szebenyi C."/>
            <person name="Tomsovsky M."/>
            <person name="Tulloss R.E."/>
            <person name="Uehling J."/>
            <person name="Grigoriev I.V."/>
            <person name="Vagvolgyi C."/>
            <person name="Papp T."/>
            <person name="Martin F.M."/>
            <person name="Miettinen O."/>
            <person name="Hibbett D.S."/>
            <person name="Nagy L.G."/>
        </authorList>
    </citation>
    <scope>NUCLEOTIDE SEQUENCE [LARGE SCALE GENOMIC DNA]</scope>
    <source>
        <strain evidence="2 3">CBS 962.96</strain>
    </source>
</reference>
<dbReference type="OrthoDB" id="2751864at2759"/>